<proteinExistence type="predicted"/>
<dbReference type="InterPro" id="IPR046350">
    <property type="entry name" value="Cystatin_sf"/>
</dbReference>
<evidence type="ECO:0000313" key="1">
    <source>
        <dbReference type="EMBL" id="GJT34827.1"/>
    </source>
</evidence>
<reference evidence="1" key="1">
    <citation type="journal article" date="2022" name="Int. J. Mol. Sci.">
        <title>Draft Genome of Tanacetum Coccineum: Genomic Comparison of Closely Related Tanacetum-Family Plants.</title>
        <authorList>
            <person name="Yamashiro T."/>
            <person name="Shiraishi A."/>
            <person name="Nakayama K."/>
            <person name="Satake H."/>
        </authorList>
    </citation>
    <scope>NUCLEOTIDE SEQUENCE</scope>
</reference>
<dbReference type="EMBL" id="BQNB010014997">
    <property type="protein sequence ID" value="GJT34827.1"/>
    <property type="molecule type" value="Genomic_DNA"/>
</dbReference>
<name>A0ABQ5D768_9ASTR</name>
<keyword evidence="2" id="KW-1185">Reference proteome</keyword>
<gene>
    <name evidence="1" type="ORF">Tco_0925246</name>
</gene>
<protein>
    <submittedName>
        <fullName evidence="1">Cysteine proteinase inhibitor B-like protein</fullName>
    </submittedName>
</protein>
<reference evidence="1" key="2">
    <citation type="submission" date="2022-01" db="EMBL/GenBank/DDBJ databases">
        <authorList>
            <person name="Yamashiro T."/>
            <person name="Shiraishi A."/>
            <person name="Satake H."/>
            <person name="Nakayama K."/>
        </authorList>
    </citation>
    <scope>NUCLEOTIDE SEQUENCE</scope>
</reference>
<dbReference type="PANTHER" id="PTHR47373">
    <property type="entry name" value="CYSTEINE PROTEINASE INHIBITOR 2"/>
    <property type="match status" value="1"/>
</dbReference>
<dbReference type="Proteomes" id="UP001151760">
    <property type="component" value="Unassembled WGS sequence"/>
</dbReference>
<comment type="caution">
    <text evidence="1">The sequence shown here is derived from an EMBL/GenBank/DDBJ whole genome shotgun (WGS) entry which is preliminary data.</text>
</comment>
<organism evidence="1 2">
    <name type="scientific">Tanacetum coccineum</name>
    <dbReference type="NCBI Taxonomy" id="301880"/>
    <lineage>
        <taxon>Eukaryota</taxon>
        <taxon>Viridiplantae</taxon>
        <taxon>Streptophyta</taxon>
        <taxon>Embryophyta</taxon>
        <taxon>Tracheophyta</taxon>
        <taxon>Spermatophyta</taxon>
        <taxon>Magnoliopsida</taxon>
        <taxon>eudicotyledons</taxon>
        <taxon>Gunneridae</taxon>
        <taxon>Pentapetalae</taxon>
        <taxon>asterids</taxon>
        <taxon>campanulids</taxon>
        <taxon>Asterales</taxon>
        <taxon>Asteraceae</taxon>
        <taxon>Asteroideae</taxon>
        <taxon>Anthemideae</taxon>
        <taxon>Anthemidinae</taxon>
        <taxon>Tanacetum</taxon>
    </lineage>
</organism>
<evidence type="ECO:0000313" key="2">
    <source>
        <dbReference type="Proteomes" id="UP001151760"/>
    </source>
</evidence>
<sequence>MLMMVGSVVNVLEFANAYFADIVEDVTSNKEVQAVGKYSVEEYNRLKGMKYYLTIQAVNKTSGEVKVFEAVVVVKPWLRKKELVKFAPSQKTMTILQPVW</sequence>
<dbReference type="SUPFAM" id="SSF54403">
    <property type="entry name" value="Cystatin/monellin"/>
    <property type="match status" value="1"/>
</dbReference>
<dbReference type="Gene3D" id="3.10.450.10">
    <property type="match status" value="1"/>
</dbReference>
<dbReference type="PANTHER" id="PTHR47373:SF6">
    <property type="entry name" value="PHYTOCYSTATIN 2-RELATED"/>
    <property type="match status" value="1"/>
</dbReference>
<accession>A0ABQ5D768</accession>